<dbReference type="GO" id="GO:0032259">
    <property type="term" value="P:methylation"/>
    <property type="evidence" value="ECO:0007669"/>
    <property type="project" value="UniProtKB-KW"/>
</dbReference>
<proteinExistence type="predicted"/>
<evidence type="ECO:0000313" key="2">
    <source>
        <dbReference type="Proteomes" id="UP000515800"/>
    </source>
</evidence>
<dbReference type="GO" id="GO:0008168">
    <property type="term" value="F:methyltransferase activity"/>
    <property type="evidence" value="ECO:0007669"/>
    <property type="project" value="UniProtKB-KW"/>
</dbReference>
<dbReference type="EMBL" id="CP060724">
    <property type="protein sequence ID" value="QNN75841.1"/>
    <property type="molecule type" value="Genomic_DNA"/>
</dbReference>
<sequence length="275" mass="31597">MKNQQIHVGEEQLIEEEYLNELLHYQAQFKMVPKISQLIEMVIDAISALKMGNLPPRLPVLEIDEAMIADLQQSVLARYPNQPELGNAFWQTQINALSELDFLFRHFRDFIIEQFSMYGYISAPWIQALSKYLNGRTTLELMAGRGYLTAGLRACNQDQLIVAIDNATWINQPDVRHQSEITAVEHLDVQLALEKYGAQSEVIIMSWAPDTSEIDVAVLEWIRMHFKGELIVIGELEGATNSKKFWQTAQITPIKSLNDRYPSFDLIDEKTYHVE</sequence>
<gene>
    <name evidence="1" type="ORF">H9L19_02990</name>
</gene>
<evidence type="ECO:0000313" key="1">
    <source>
        <dbReference type="EMBL" id="QNN75841.1"/>
    </source>
</evidence>
<dbReference type="AlphaFoldDB" id="A0A7G9T6W6"/>
<keyword evidence="1" id="KW-0489">Methyltransferase</keyword>
<accession>A0A7G9T6W6</accession>
<organism evidence="1 2">
    <name type="scientific">Weissella diestrammenae</name>
    <dbReference type="NCBI Taxonomy" id="1162633"/>
    <lineage>
        <taxon>Bacteria</taxon>
        <taxon>Bacillati</taxon>
        <taxon>Bacillota</taxon>
        <taxon>Bacilli</taxon>
        <taxon>Lactobacillales</taxon>
        <taxon>Lactobacillaceae</taxon>
        <taxon>Weissella</taxon>
    </lineage>
</organism>
<protein>
    <submittedName>
        <fullName evidence="1">SAM-dependent methyltransferase</fullName>
    </submittedName>
</protein>
<dbReference type="Proteomes" id="UP000515800">
    <property type="component" value="Chromosome"/>
</dbReference>
<name>A0A7G9T6W6_9LACO</name>
<keyword evidence="1" id="KW-0808">Transferase</keyword>
<dbReference type="KEGG" id="wdi:H9L19_02990"/>
<keyword evidence="2" id="KW-1185">Reference proteome</keyword>
<reference evidence="1 2" key="1">
    <citation type="submission" date="2020-08" db="EMBL/GenBank/DDBJ databases">
        <title>Genome sequence of Weissella diestrammenae KACC 16890T.</title>
        <authorList>
            <person name="Hyun D.-W."/>
            <person name="Bae J.-W."/>
        </authorList>
    </citation>
    <scope>NUCLEOTIDE SEQUENCE [LARGE SCALE GENOMIC DNA]</scope>
    <source>
        <strain evidence="1 2">KACC 16890</strain>
    </source>
</reference>
<dbReference type="RefSeq" id="WP_187529669.1">
    <property type="nucleotide sequence ID" value="NZ_CP060724.1"/>
</dbReference>